<evidence type="ECO:0000313" key="2">
    <source>
        <dbReference type="Proteomes" id="UP001652395"/>
    </source>
</evidence>
<dbReference type="EMBL" id="JAOQJF010000029">
    <property type="protein sequence ID" value="MCU6800793.1"/>
    <property type="molecule type" value="Genomic_DNA"/>
</dbReference>
<protein>
    <submittedName>
        <fullName evidence="1">Uncharacterized protein</fullName>
    </submittedName>
</protein>
<evidence type="ECO:0000313" key="1">
    <source>
        <dbReference type="EMBL" id="MCU6800793.1"/>
    </source>
</evidence>
<proteinExistence type="predicted"/>
<gene>
    <name evidence="1" type="ORF">OCV69_12775</name>
</gene>
<name>A0ABT2V1N6_9FIRM</name>
<sequence length="72" mass="8752">MKFPKPIMRTSELVKMGFPEEFLRRAYGDKNQRFATKLDPMKSNSPIIYDTEGLWIWWQKQVELQTKTMQRR</sequence>
<comment type="caution">
    <text evidence="1">The sequence shown here is derived from an EMBL/GenBank/DDBJ whole genome shotgun (WGS) entry which is preliminary data.</text>
</comment>
<dbReference type="RefSeq" id="WP_158359548.1">
    <property type="nucleotide sequence ID" value="NZ_JAOQJF010000029.1"/>
</dbReference>
<reference evidence="1 2" key="1">
    <citation type="journal article" date="2021" name="ISME Commun">
        <title>Automated analysis of genomic sequences facilitates high-throughput and comprehensive description of bacteria.</title>
        <authorList>
            <person name="Hitch T.C.A."/>
        </authorList>
    </citation>
    <scope>NUCLEOTIDE SEQUENCE [LARGE SCALE GENOMIC DNA]</scope>
    <source>
        <strain evidence="2">f_CCE</strain>
    </source>
</reference>
<organism evidence="1 2">
    <name type="scientific">Alitiscatomonas aceti</name>
    <dbReference type="NCBI Taxonomy" id="2981724"/>
    <lineage>
        <taxon>Bacteria</taxon>
        <taxon>Bacillati</taxon>
        <taxon>Bacillota</taxon>
        <taxon>Clostridia</taxon>
        <taxon>Lachnospirales</taxon>
        <taxon>Lachnospiraceae</taxon>
        <taxon>Alitiscatomonas</taxon>
    </lineage>
</organism>
<accession>A0ABT2V1N6</accession>
<dbReference type="Proteomes" id="UP001652395">
    <property type="component" value="Unassembled WGS sequence"/>
</dbReference>
<keyword evidence="2" id="KW-1185">Reference proteome</keyword>